<dbReference type="GO" id="GO:0006843">
    <property type="term" value="P:mitochondrial citrate transmembrane transport"/>
    <property type="evidence" value="ECO:0007669"/>
    <property type="project" value="TreeGrafter"/>
</dbReference>
<dbReference type="InterPro" id="IPR023395">
    <property type="entry name" value="MCP_dom_sf"/>
</dbReference>
<dbReference type="PROSITE" id="PS50920">
    <property type="entry name" value="SOLCAR"/>
    <property type="match status" value="2"/>
</dbReference>
<dbReference type="PANTHER" id="PTHR46982:SF1">
    <property type="entry name" value="CITRATE_OXOGLUTARATE CARRIER PROTEIN"/>
    <property type="match status" value="1"/>
</dbReference>
<proteinExistence type="inferred from homology"/>
<sequence>MSAIALQPTPVVSVTKIPEKKPLSYKNLLLGAALNMFETSTLGQPFEVMKTQMAANRGQPMLKGLQAIYSRGGILGFYQGLIPWAWIEASTKGAVLLFTASELEYRSLVAGASPFLAGIIGGMGGGIAQAYSTMGFCTFMKTVEVTRQKSAGTESTFAIAGKIFKKEGIRGMNKGVNAVALRQCTNWASRFGIARFAEEAIVKLRHGEKGVAEGTDKALASVVAGALSCWNQPLEVIRVEMQSQLKGEGRPEKPNLVNISKYIYEKNGLSGFYRGVVPRIGLGIWQTLVMVALGDYCRARLNT</sequence>
<dbReference type="GO" id="GO:0005739">
    <property type="term" value="C:mitochondrion"/>
    <property type="evidence" value="ECO:0007669"/>
    <property type="project" value="TreeGrafter"/>
</dbReference>
<dbReference type="GO" id="GO:0015742">
    <property type="term" value="P:alpha-ketoglutarate transport"/>
    <property type="evidence" value="ECO:0007669"/>
    <property type="project" value="TreeGrafter"/>
</dbReference>
<evidence type="ECO:0000313" key="8">
    <source>
        <dbReference type="Proteomes" id="UP000242381"/>
    </source>
</evidence>
<evidence type="ECO:0000256" key="2">
    <source>
        <dbReference type="ARBA" id="ARBA00022692"/>
    </source>
</evidence>
<keyword evidence="4 5" id="KW-0472">Membrane</keyword>
<keyword evidence="3" id="KW-1133">Transmembrane helix</keyword>
<keyword evidence="6" id="KW-0813">Transport</keyword>
<reference evidence="7 8" key="1">
    <citation type="journal article" date="2016" name="Proc. Natl. Acad. Sci. U.S.A.">
        <title>Lipid metabolic changes in an early divergent fungus govern the establishment of a mutualistic symbiosis with endobacteria.</title>
        <authorList>
            <person name="Lastovetsky O.A."/>
            <person name="Gaspar M.L."/>
            <person name="Mondo S.J."/>
            <person name="LaButti K.M."/>
            <person name="Sandor L."/>
            <person name="Grigoriev I.V."/>
            <person name="Henry S.A."/>
            <person name="Pawlowska T.E."/>
        </authorList>
    </citation>
    <scope>NUCLEOTIDE SEQUENCE [LARGE SCALE GENOMIC DNA]</scope>
    <source>
        <strain evidence="7 8">ATCC 11559</strain>
    </source>
</reference>
<evidence type="ECO:0000256" key="3">
    <source>
        <dbReference type="ARBA" id="ARBA00022989"/>
    </source>
</evidence>
<gene>
    <name evidence="7" type="ORF">BCV71DRAFT_209275</name>
</gene>
<organism evidence="7 8">
    <name type="scientific">Rhizopus microsporus</name>
    <dbReference type="NCBI Taxonomy" id="58291"/>
    <lineage>
        <taxon>Eukaryota</taxon>
        <taxon>Fungi</taxon>
        <taxon>Fungi incertae sedis</taxon>
        <taxon>Mucoromycota</taxon>
        <taxon>Mucoromycotina</taxon>
        <taxon>Mucoromycetes</taxon>
        <taxon>Mucorales</taxon>
        <taxon>Mucorineae</taxon>
        <taxon>Rhizopodaceae</taxon>
        <taxon>Rhizopus</taxon>
    </lineage>
</organism>
<dbReference type="VEuPathDB" id="FungiDB:BCV72DRAFT_35175"/>
<comment type="subcellular location">
    <subcellularLocation>
        <location evidence="1">Membrane</location>
        <topology evidence="1">Multi-pass membrane protein</topology>
    </subcellularLocation>
</comment>
<dbReference type="FunFam" id="1.50.40.10:FF:000078">
    <property type="entry name" value="Mitochondrial DNA replication protein YHM2"/>
    <property type="match status" value="1"/>
</dbReference>
<evidence type="ECO:0000256" key="4">
    <source>
        <dbReference type="ARBA" id="ARBA00023136"/>
    </source>
</evidence>
<dbReference type="AlphaFoldDB" id="A0A0A1NDP3"/>
<dbReference type="GO" id="GO:0005371">
    <property type="term" value="F:tricarboxylate secondary active transmembrane transporter activity"/>
    <property type="evidence" value="ECO:0007669"/>
    <property type="project" value="TreeGrafter"/>
</dbReference>
<dbReference type="OMA" id="FVTMFRT"/>
<keyword evidence="2 5" id="KW-0812">Transmembrane</keyword>
<evidence type="ECO:0000256" key="5">
    <source>
        <dbReference type="PROSITE-ProRule" id="PRU00282"/>
    </source>
</evidence>
<protein>
    <submittedName>
        <fullName evidence="7">Mitochondrial carrier</fullName>
    </submittedName>
</protein>
<dbReference type="InterPro" id="IPR053017">
    <property type="entry name" value="Mito_Cit/Oxoglu_Carrier"/>
</dbReference>
<feature type="repeat" description="Solcar" evidence="5">
    <location>
        <begin position="212"/>
        <end position="300"/>
    </location>
</feature>
<name>A0A0A1NDP3_RHIZD</name>
<dbReference type="SUPFAM" id="SSF103506">
    <property type="entry name" value="Mitochondrial carrier"/>
    <property type="match status" value="1"/>
</dbReference>
<dbReference type="Gene3D" id="1.50.40.10">
    <property type="entry name" value="Mitochondrial carrier domain"/>
    <property type="match status" value="2"/>
</dbReference>
<evidence type="ECO:0000256" key="6">
    <source>
        <dbReference type="RuleBase" id="RU000488"/>
    </source>
</evidence>
<dbReference type="EMBL" id="KV921266">
    <property type="protein sequence ID" value="ORE22504.1"/>
    <property type="molecule type" value="Genomic_DNA"/>
</dbReference>
<dbReference type="Pfam" id="PF00153">
    <property type="entry name" value="Mito_carr"/>
    <property type="match status" value="3"/>
</dbReference>
<evidence type="ECO:0000313" key="7">
    <source>
        <dbReference type="EMBL" id="ORE22504.1"/>
    </source>
</evidence>
<comment type="similarity">
    <text evidence="6">Belongs to the mitochondrial carrier (TC 2.A.29) family.</text>
</comment>
<dbReference type="GO" id="GO:0016020">
    <property type="term" value="C:membrane"/>
    <property type="evidence" value="ECO:0007669"/>
    <property type="project" value="UniProtKB-SubCell"/>
</dbReference>
<dbReference type="PANTHER" id="PTHR46982">
    <property type="entry name" value="CITRATE/OXOGLUTARATE CARRIER PROTEIN"/>
    <property type="match status" value="1"/>
</dbReference>
<dbReference type="InterPro" id="IPR018108">
    <property type="entry name" value="MCP_transmembrane"/>
</dbReference>
<accession>A0A0A1NDP3</accession>
<dbReference type="Proteomes" id="UP000242381">
    <property type="component" value="Unassembled WGS sequence"/>
</dbReference>
<feature type="repeat" description="Solcar" evidence="5">
    <location>
        <begin position="116"/>
        <end position="200"/>
    </location>
</feature>
<evidence type="ECO:0000256" key="1">
    <source>
        <dbReference type="ARBA" id="ARBA00004141"/>
    </source>
</evidence>